<organism evidence="3">
    <name type="scientific">Anopheles braziliensis</name>
    <dbReference type="NCBI Taxonomy" id="58242"/>
    <lineage>
        <taxon>Eukaryota</taxon>
        <taxon>Metazoa</taxon>
        <taxon>Ecdysozoa</taxon>
        <taxon>Arthropoda</taxon>
        <taxon>Hexapoda</taxon>
        <taxon>Insecta</taxon>
        <taxon>Pterygota</taxon>
        <taxon>Neoptera</taxon>
        <taxon>Endopterygota</taxon>
        <taxon>Diptera</taxon>
        <taxon>Nematocera</taxon>
        <taxon>Culicoidea</taxon>
        <taxon>Culicidae</taxon>
        <taxon>Anophelinae</taxon>
        <taxon>Anopheles</taxon>
    </lineage>
</organism>
<dbReference type="AlphaFoldDB" id="A0A2M3ZEF8"/>
<feature type="signal peptide" evidence="2">
    <location>
        <begin position="1"/>
        <end position="23"/>
    </location>
</feature>
<proteinExistence type="predicted"/>
<keyword evidence="1" id="KW-1133">Transmembrane helix</keyword>
<accession>A0A2M3ZEF8</accession>
<feature type="chain" id="PRO_5014811445" evidence="2">
    <location>
        <begin position="24"/>
        <end position="167"/>
    </location>
</feature>
<name>A0A2M3ZEF8_9DIPT</name>
<feature type="transmembrane region" description="Helical" evidence="1">
    <location>
        <begin position="55"/>
        <end position="82"/>
    </location>
</feature>
<dbReference type="EMBL" id="GGFM01006107">
    <property type="protein sequence ID" value="MBW26858.1"/>
    <property type="molecule type" value="Transcribed_RNA"/>
</dbReference>
<keyword evidence="1" id="KW-0472">Membrane</keyword>
<keyword evidence="1" id="KW-0812">Transmembrane</keyword>
<sequence length="167" mass="19278">MIVRLRLLLLLLLLLMMLMMVIGHSGGRCTGWMYHRLRLLLTRDVTLLLLRLLRLLLRLLLLLLLQVMMMVELMVLMMLMYLSRLYRGSSRWCDGETSTTAMHRRKRWRPLNHRRCATSNPQSILAVTLAIRLPNVAASVPCIHSLQLMVAIEGVRYGTSLVGVTDR</sequence>
<reference evidence="3" key="1">
    <citation type="submission" date="2018-01" db="EMBL/GenBank/DDBJ databases">
        <title>An insight into the sialome of Amazonian anophelines.</title>
        <authorList>
            <person name="Ribeiro J.M."/>
            <person name="Scarpassa V."/>
            <person name="Calvo E."/>
        </authorList>
    </citation>
    <scope>NUCLEOTIDE SEQUENCE</scope>
    <source>
        <tissue evidence="3">Salivary glands</tissue>
    </source>
</reference>
<evidence type="ECO:0000313" key="3">
    <source>
        <dbReference type="EMBL" id="MBW26858.1"/>
    </source>
</evidence>
<protein>
    <submittedName>
        <fullName evidence="3">Putative secreted peptide</fullName>
    </submittedName>
</protein>
<evidence type="ECO:0000256" key="1">
    <source>
        <dbReference type="SAM" id="Phobius"/>
    </source>
</evidence>
<evidence type="ECO:0000256" key="2">
    <source>
        <dbReference type="SAM" id="SignalP"/>
    </source>
</evidence>
<keyword evidence="2" id="KW-0732">Signal</keyword>